<feature type="signal peptide" evidence="1">
    <location>
        <begin position="1"/>
        <end position="31"/>
    </location>
</feature>
<dbReference type="PANTHER" id="PTHR43649">
    <property type="entry name" value="ARABINOSE-BINDING PROTEIN-RELATED"/>
    <property type="match status" value="1"/>
</dbReference>
<dbReference type="Pfam" id="PF01547">
    <property type="entry name" value="SBP_bac_1"/>
    <property type="match status" value="1"/>
</dbReference>
<keyword evidence="2" id="KW-0813">Transport</keyword>
<feature type="chain" id="PRO_5039580932" evidence="1">
    <location>
        <begin position="32"/>
        <end position="432"/>
    </location>
</feature>
<dbReference type="EMBL" id="LT629772">
    <property type="protein sequence ID" value="SDT19123.1"/>
    <property type="molecule type" value="Genomic_DNA"/>
</dbReference>
<dbReference type="STRING" id="630515.SAMN04489812_4508"/>
<reference evidence="2 3" key="1">
    <citation type="submission" date="2016-10" db="EMBL/GenBank/DDBJ databases">
        <authorList>
            <person name="de Groot N.N."/>
        </authorList>
    </citation>
    <scope>NUCLEOTIDE SEQUENCE [LARGE SCALE GENOMIC DNA]</scope>
    <source>
        <strain evidence="2 3">DSM 21800</strain>
    </source>
</reference>
<keyword evidence="1" id="KW-0732">Signal</keyword>
<accession>A0A1H1YCE8</accession>
<dbReference type="Gene3D" id="3.40.190.10">
    <property type="entry name" value="Periplasmic binding protein-like II"/>
    <property type="match status" value="1"/>
</dbReference>
<evidence type="ECO:0000313" key="2">
    <source>
        <dbReference type="EMBL" id="SDT19123.1"/>
    </source>
</evidence>
<protein>
    <submittedName>
        <fullName evidence="2">Multiple sugar transport system substrate-binding protein</fullName>
    </submittedName>
</protein>
<organism evidence="2 3">
    <name type="scientific">Microlunatus soli</name>
    <dbReference type="NCBI Taxonomy" id="630515"/>
    <lineage>
        <taxon>Bacteria</taxon>
        <taxon>Bacillati</taxon>
        <taxon>Actinomycetota</taxon>
        <taxon>Actinomycetes</taxon>
        <taxon>Propionibacteriales</taxon>
        <taxon>Propionibacteriaceae</taxon>
        <taxon>Microlunatus</taxon>
    </lineage>
</organism>
<dbReference type="AlphaFoldDB" id="A0A1H1YCE8"/>
<evidence type="ECO:0000313" key="3">
    <source>
        <dbReference type="Proteomes" id="UP000199103"/>
    </source>
</evidence>
<sequence length="432" mass="46560">MTVPRRLLRRATRLVTVLVAATILAVLPGCSSDSGSDDGPVTLEFAQWWAAELPDGALAKLVTEFESQNPGIKIKLLTAPFASTKQQLISGAASRTLPDVMGLDGSWVNDFTRQHAIADLSELMTQAKYDPSQLASQVKVDGKTTMIPVVNFVYPMFVNKDLLKKAGVSKVPSTRSEFKRAAIKISKLGGNVKGWALPLDSSVPVGVGNDVMSWAWASGGSMLTPDGKPDLTGPQVTSVVQYLNELNAAGVISPGYLTMKEQDKVEKFTTGQVGMAIDTLAHINLIRKNNPELNFTVAPIPAVDGYTGKRGLPYASWGIGIAESSEHKEEAFKFVQFLLSKKANGELSTLANGFPGNKTAKPDLSESDPLFRTAYGIYRKSKITNEFVGMPKSEDLMRSFDEQLQQTMTGKKKPDAALATAQQSWTTAISGS</sequence>
<keyword evidence="3" id="KW-1185">Reference proteome</keyword>
<proteinExistence type="predicted"/>
<name>A0A1H1YCE8_9ACTN</name>
<dbReference type="OrthoDB" id="2510110at2"/>
<dbReference type="CDD" id="cd13585">
    <property type="entry name" value="PBP2_TMBP_like"/>
    <property type="match status" value="1"/>
</dbReference>
<keyword evidence="2" id="KW-0762">Sugar transport</keyword>
<dbReference type="RefSeq" id="WP_091527608.1">
    <property type="nucleotide sequence ID" value="NZ_LT629772.1"/>
</dbReference>
<dbReference type="InterPro" id="IPR006059">
    <property type="entry name" value="SBP"/>
</dbReference>
<gene>
    <name evidence="2" type="ORF">SAMN04489812_4508</name>
</gene>
<dbReference type="Proteomes" id="UP000199103">
    <property type="component" value="Chromosome I"/>
</dbReference>
<dbReference type="SUPFAM" id="SSF53850">
    <property type="entry name" value="Periplasmic binding protein-like II"/>
    <property type="match status" value="1"/>
</dbReference>
<dbReference type="InterPro" id="IPR050490">
    <property type="entry name" value="Bact_solute-bd_prot1"/>
</dbReference>
<dbReference type="PANTHER" id="PTHR43649:SF12">
    <property type="entry name" value="DIACETYLCHITOBIOSE BINDING PROTEIN DASA"/>
    <property type="match status" value="1"/>
</dbReference>
<evidence type="ECO:0000256" key="1">
    <source>
        <dbReference type="SAM" id="SignalP"/>
    </source>
</evidence>